<accession>A0AAJ1Q6F2</accession>
<feature type="domain" description="LysM" evidence="3">
    <location>
        <begin position="429"/>
        <end position="473"/>
    </location>
</feature>
<feature type="compositionally biased region" description="Low complexity" evidence="1">
    <location>
        <begin position="286"/>
        <end position="320"/>
    </location>
</feature>
<feature type="signal peptide" evidence="2">
    <location>
        <begin position="1"/>
        <end position="19"/>
    </location>
</feature>
<dbReference type="EMBL" id="JASOOE010000012">
    <property type="protein sequence ID" value="MDK7187649.1"/>
    <property type="molecule type" value="Genomic_DNA"/>
</dbReference>
<dbReference type="CDD" id="cd00118">
    <property type="entry name" value="LysM"/>
    <property type="match status" value="7"/>
</dbReference>
<dbReference type="GO" id="GO:0008932">
    <property type="term" value="F:lytic endotransglycosylase activity"/>
    <property type="evidence" value="ECO:0007669"/>
    <property type="project" value="TreeGrafter"/>
</dbReference>
<feature type="region of interest" description="Disordered" evidence="1">
    <location>
        <begin position="286"/>
        <end position="353"/>
    </location>
</feature>
<dbReference type="PANTHER" id="PTHR33734">
    <property type="entry name" value="LYSM DOMAIN-CONTAINING GPI-ANCHORED PROTEIN 2"/>
    <property type="match status" value="1"/>
</dbReference>
<feature type="domain" description="LysM" evidence="3">
    <location>
        <begin position="33"/>
        <end position="76"/>
    </location>
</feature>
<feature type="domain" description="LysM" evidence="3">
    <location>
        <begin position="166"/>
        <end position="209"/>
    </location>
</feature>
<feature type="domain" description="LysM" evidence="3">
    <location>
        <begin position="530"/>
        <end position="574"/>
    </location>
</feature>
<dbReference type="PANTHER" id="PTHR33734:SF22">
    <property type="entry name" value="MEMBRANE-BOUND LYTIC MUREIN TRANSGLYCOSYLASE D"/>
    <property type="match status" value="1"/>
</dbReference>
<evidence type="ECO:0000256" key="1">
    <source>
        <dbReference type="SAM" id="MobiDB-lite"/>
    </source>
</evidence>
<feature type="region of interest" description="Disordered" evidence="1">
    <location>
        <begin position="79"/>
        <end position="99"/>
    </location>
</feature>
<feature type="compositionally biased region" description="Acidic residues" evidence="1">
    <location>
        <begin position="594"/>
        <end position="605"/>
    </location>
</feature>
<dbReference type="RefSeq" id="WP_006908332.1">
    <property type="nucleotide sequence ID" value="NZ_JASOOE010000012.1"/>
</dbReference>
<evidence type="ECO:0000256" key="2">
    <source>
        <dbReference type="SAM" id="SignalP"/>
    </source>
</evidence>
<comment type="caution">
    <text evidence="4">The sequence shown here is derived from an EMBL/GenBank/DDBJ whole genome shotgun (WGS) entry which is preliminary data.</text>
</comment>
<dbReference type="InterPro" id="IPR018392">
    <property type="entry name" value="LysM"/>
</dbReference>
<feature type="region of interest" description="Disordered" evidence="1">
    <location>
        <begin position="578"/>
        <end position="614"/>
    </location>
</feature>
<organism evidence="4 5">
    <name type="scientific">Facklamia hominis</name>
    <dbReference type="NCBI Taxonomy" id="178214"/>
    <lineage>
        <taxon>Bacteria</taxon>
        <taxon>Bacillati</taxon>
        <taxon>Bacillota</taxon>
        <taxon>Bacilli</taxon>
        <taxon>Lactobacillales</taxon>
        <taxon>Aerococcaceae</taxon>
        <taxon>Facklamia</taxon>
    </lineage>
</organism>
<dbReference type="AlphaFoldDB" id="A0AAJ1Q6F2"/>
<feature type="compositionally biased region" description="Basic and acidic residues" evidence="1">
    <location>
        <begin position="327"/>
        <end position="346"/>
    </location>
</feature>
<evidence type="ECO:0000259" key="3">
    <source>
        <dbReference type="PROSITE" id="PS51782"/>
    </source>
</evidence>
<keyword evidence="2" id="KW-0732">Signal</keyword>
<dbReference type="PROSITE" id="PS51782">
    <property type="entry name" value="LYSM"/>
    <property type="match status" value="8"/>
</dbReference>
<dbReference type="SUPFAM" id="SSF54106">
    <property type="entry name" value="LysM domain"/>
    <property type="match status" value="7"/>
</dbReference>
<name>A0AAJ1Q6F2_9LACT</name>
<feature type="domain" description="LysM" evidence="3">
    <location>
        <begin position="481"/>
        <end position="524"/>
    </location>
</feature>
<sequence length="614" mass="66035">MTILRKQWIKSAAVLSAVAALTIDPLLKVQGQTYYTVQPNDTIYGIAQRYGLSPDTLMRMNNLSSSLIDVGDLLMIEGAGSTQPSSSTPSSSPSQSGATYVVQPGDTLYNIARAYGLSLDQLKAMNGLSSNYIFAGDQLAVASGGTTSVGQSSTGQVGQGSSTSQGNYTISPGDTLSGIAQYYGVSVEQLKAWNGLVSDLIYPGYRLSIYGNSTSQSQSVTPSYSSNSASPSYGQASGNAYTIKAGDNLYDLGLAYGLSMETLMAYNGLSSTMIYPGQVIYIPSGSTSQSGSNQSSNTQAPSASSGDSSSSQDASSSRGQTPNAAGSHKDQDKEVTIRRPKTKESDELTDPNTLALDPAQISLSKHVVVEGDDLKKIADQYQISEKELRQWNNLLNDELQTGQELYVSDPSQAVTSFGQERPLKSVYPLKYTLKVTDKLSDVETLFGVSESQIRQWSQLEDNSEVKAGDELTVTQPDQKPEIHQVKKEDSLASISQEYGVSVEALRFWNGLLDNVVYVDEEIAVSNPWVDYHEVQPGETLESIAASYNVSVEDLRKWNKLPETAAVVSGILKVSDPKYFDESQENPLNQTETTEVSEETASDSTEESSTSEASN</sequence>
<evidence type="ECO:0000313" key="4">
    <source>
        <dbReference type="EMBL" id="MDK7187649.1"/>
    </source>
</evidence>
<feature type="domain" description="LysM" evidence="3">
    <location>
        <begin position="364"/>
        <end position="407"/>
    </location>
</feature>
<protein>
    <submittedName>
        <fullName evidence="4">LysM peptidoglycan-binding domain-containing protein</fullName>
    </submittedName>
</protein>
<feature type="region of interest" description="Disordered" evidence="1">
    <location>
        <begin position="145"/>
        <end position="165"/>
    </location>
</feature>
<feature type="domain" description="LysM" evidence="3">
    <location>
        <begin position="98"/>
        <end position="141"/>
    </location>
</feature>
<reference evidence="4" key="1">
    <citation type="submission" date="2023-05" db="EMBL/GenBank/DDBJ databases">
        <title>Cataloging the Phylogenetic Diversity of Human Bladder Bacteria.</title>
        <authorList>
            <person name="Du J."/>
        </authorList>
    </citation>
    <scope>NUCLEOTIDE SEQUENCE</scope>
    <source>
        <strain evidence="4">UMB1231</strain>
    </source>
</reference>
<feature type="domain" description="LysM" evidence="3">
    <location>
        <begin position="239"/>
        <end position="282"/>
    </location>
</feature>
<gene>
    <name evidence="4" type="ORF">QP433_06620</name>
</gene>
<dbReference type="InterPro" id="IPR036779">
    <property type="entry name" value="LysM_dom_sf"/>
</dbReference>
<dbReference type="Gene3D" id="3.10.350.10">
    <property type="entry name" value="LysM domain"/>
    <property type="match status" value="7"/>
</dbReference>
<proteinExistence type="predicted"/>
<feature type="chain" id="PRO_5042547502" evidence="2">
    <location>
        <begin position="20"/>
        <end position="614"/>
    </location>
</feature>
<dbReference type="SMART" id="SM00257">
    <property type="entry name" value="LysM"/>
    <property type="match status" value="8"/>
</dbReference>
<dbReference type="Proteomes" id="UP001229251">
    <property type="component" value="Unassembled WGS sequence"/>
</dbReference>
<dbReference type="Pfam" id="PF01476">
    <property type="entry name" value="LysM"/>
    <property type="match status" value="8"/>
</dbReference>
<evidence type="ECO:0000313" key="5">
    <source>
        <dbReference type="Proteomes" id="UP001229251"/>
    </source>
</evidence>